<dbReference type="Gene3D" id="3.90.550.10">
    <property type="entry name" value="Spore Coat Polysaccharide Biosynthesis Protein SpsA, Chain A"/>
    <property type="match status" value="1"/>
</dbReference>
<dbReference type="GO" id="GO:0016740">
    <property type="term" value="F:transferase activity"/>
    <property type="evidence" value="ECO:0007669"/>
    <property type="project" value="UniProtKB-KW"/>
</dbReference>
<dbReference type="RefSeq" id="WP_066033591.1">
    <property type="nucleotide sequence ID" value="NZ_CP016907.1"/>
</dbReference>
<dbReference type="SUPFAM" id="SSF53448">
    <property type="entry name" value="Nucleotide-diphospho-sugar transferases"/>
    <property type="match status" value="1"/>
</dbReference>
<keyword evidence="1" id="KW-1133">Transmembrane helix</keyword>
<reference evidence="3 4" key="1">
    <citation type="submission" date="2016-08" db="EMBL/GenBank/DDBJ databases">
        <title>Complete genome sequence of Flavobacterium johnsoniae strain GSE09, a volatile-producing biocontrol agent isolated from cucumber (Cucumis sativus).</title>
        <authorList>
            <person name="Jeong J.-J."/>
            <person name="Oh J.Y."/>
            <person name="Jim Y.J."/>
            <person name="Sang M.K."/>
            <person name="Kim K.D."/>
        </authorList>
    </citation>
    <scope>NUCLEOTIDE SEQUENCE [LARGE SCALE GENOMIC DNA]</scope>
    <source>
        <strain evidence="3 4">GSE09</strain>
    </source>
</reference>
<dbReference type="PANTHER" id="PTHR43685">
    <property type="entry name" value="GLYCOSYLTRANSFERASE"/>
    <property type="match status" value="1"/>
</dbReference>
<evidence type="ECO:0000313" key="4">
    <source>
        <dbReference type="Proteomes" id="UP000093276"/>
    </source>
</evidence>
<dbReference type="KEGG" id="fjg:BB050_02216"/>
<accession>A0AAC9CZU7</accession>
<dbReference type="CDD" id="cd00761">
    <property type="entry name" value="Glyco_tranf_GTA_type"/>
    <property type="match status" value="1"/>
</dbReference>
<dbReference type="InterPro" id="IPR001173">
    <property type="entry name" value="Glyco_trans_2-like"/>
</dbReference>
<evidence type="ECO:0000259" key="2">
    <source>
        <dbReference type="Pfam" id="PF00535"/>
    </source>
</evidence>
<keyword evidence="1" id="KW-0472">Membrane</keyword>
<dbReference type="EMBL" id="CP016907">
    <property type="protein sequence ID" value="AOC95332.1"/>
    <property type="molecule type" value="Genomic_DNA"/>
</dbReference>
<dbReference type="InterPro" id="IPR050834">
    <property type="entry name" value="Glycosyltransf_2"/>
</dbReference>
<protein>
    <submittedName>
        <fullName evidence="3">Glycosyl transferase family 2</fullName>
    </submittedName>
</protein>
<name>A0AAC9CZU7_9FLAO</name>
<sequence length="509" mass="58867">MVVVCHKNNKVVKVCKDGEAISFESSLNIASTLMTFAKKFPTDRIIWSHITVESNINWEAIDTIFHHDRIMASFNKDIEEYFSNGIGYIDESAFLNVNKKVSYPTWLTSSAVGGISSKALLQFENKIKFVNNFDYFLHSIAKIASIKGLFCYSEPRLVIDKTISIPVKKANIYTLFQFAKQHYRTRWIFILFFNFLIFEKRFPIAPLLFSLRFKKRNKINFDLSEISVQSKLKIVESKTIDVIIPTIGRKDCLYDVLQDLAKQTHLPQNVIIVEQNPIEGSQSELDYLNSEKWPFAIKHIFTHLTGACNARNVALSQVSSEWVFLNDDDNRFDENLIGNIFNKIEQFGTFVATTSYLQKNEKLLFKDIHQTGIFGSGNSFVKSSCLANVSFSMALEFGYGEDFDFGMQLRQQGFDVIYFPDPAILHLKAPFGGFRIKPHFPWTGEKYQPKPSPTIMYTKQKYLNQKQINGYKLRLFIKAIRKESLFNWADFYVSFKKGWNLSVDWSKKL</sequence>
<organism evidence="3 4">
    <name type="scientific">Flavobacterium anhuiense</name>
    <dbReference type="NCBI Taxonomy" id="459526"/>
    <lineage>
        <taxon>Bacteria</taxon>
        <taxon>Pseudomonadati</taxon>
        <taxon>Bacteroidota</taxon>
        <taxon>Flavobacteriia</taxon>
        <taxon>Flavobacteriales</taxon>
        <taxon>Flavobacteriaceae</taxon>
        <taxon>Flavobacterium</taxon>
    </lineage>
</organism>
<dbReference type="AlphaFoldDB" id="A0AAC9CZU7"/>
<dbReference type="GeneID" id="32308095"/>
<proteinExistence type="predicted"/>
<dbReference type="InterPro" id="IPR029044">
    <property type="entry name" value="Nucleotide-diphossugar_trans"/>
</dbReference>
<dbReference type="Pfam" id="PF00535">
    <property type="entry name" value="Glycos_transf_2"/>
    <property type="match status" value="1"/>
</dbReference>
<keyword evidence="3" id="KW-0808">Transferase</keyword>
<gene>
    <name evidence="3" type="ORF">BB050_02216</name>
</gene>
<dbReference type="PANTHER" id="PTHR43685:SF2">
    <property type="entry name" value="GLYCOSYLTRANSFERASE 2-LIKE DOMAIN-CONTAINING PROTEIN"/>
    <property type="match status" value="1"/>
</dbReference>
<evidence type="ECO:0000313" key="3">
    <source>
        <dbReference type="EMBL" id="AOC95332.1"/>
    </source>
</evidence>
<keyword evidence="1" id="KW-0812">Transmembrane</keyword>
<feature type="transmembrane region" description="Helical" evidence="1">
    <location>
        <begin position="187"/>
        <end position="209"/>
    </location>
</feature>
<dbReference type="Proteomes" id="UP000093276">
    <property type="component" value="Chromosome"/>
</dbReference>
<evidence type="ECO:0000256" key="1">
    <source>
        <dbReference type="SAM" id="Phobius"/>
    </source>
</evidence>
<feature type="domain" description="Glycosyltransferase 2-like" evidence="2">
    <location>
        <begin position="242"/>
        <end position="364"/>
    </location>
</feature>